<reference evidence="1" key="1">
    <citation type="submission" date="2019-10" db="EMBL/GenBank/DDBJ databases">
        <authorList>
            <consortium name="Genoscope - CEA"/>
            <person name="William W."/>
        </authorList>
    </citation>
    <scope>NUCLEOTIDE SEQUENCE [LARGE SCALE GENOMIC DNA]</scope>
    <source>
        <strain evidence="1">BBR_PRJEB10992</strain>
    </source>
</reference>
<dbReference type="InterPro" id="IPR025145">
    <property type="entry name" value="DUF4087"/>
</dbReference>
<proteinExistence type="predicted"/>
<evidence type="ECO:0000313" key="1">
    <source>
        <dbReference type="EMBL" id="VXD16798.1"/>
    </source>
</evidence>
<dbReference type="AlphaFoldDB" id="A0A7Z9DXP8"/>
<dbReference type="Proteomes" id="UP000184550">
    <property type="component" value="Unassembled WGS sequence"/>
</dbReference>
<sequence length="133" mass="14671">MKPFHFLLFPVPCSLSRSAIPTIISCFFTLNLPANALETRCGWLSNPTPANWFLKDTEGTWTLSVQGGYQASGMENIPDLDGPEYVKTNGNYGYTCACLDVNTESSQMRITSIQSVQPLSLSTCQEDPNLPAW</sequence>
<keyword evidence="2" id="KW-1185">Reference proteome</keyword>
<gene>
    <name evidence="1" type="ORF">PL8927_550103</name>
</gene>
<comment type="caution">
    <text evidence="1">The sequence shown here is derived from an EMBL/GenBank/DDBJ whole genome shotgun (WGS) entry which is preliminary data.</text>
</comment>
<name>A0A7Z9DXP8_9CYAN</name>
<accession>A0A7Z9DXP8</accession>
<evidence type="ECO:0000313" key="2">
    <source>
        <dbReference type="Proteomes" id="UP000184550"/>
    </source>
</evidence>
<evidence type="ECO:0008006" key="3">
    <source>
        <dbReference type="Google" id="ProtNLM"/>
    </source>
</evidence>
<dbReference type="RefSeq" id="WP_231505974.1">
    <property type="nucleotide sequence ID" value="NZ_LR734865.1"/>
</dbReference>
<dbReference type="Pfam" id="PF13316">
    <property type="entry name" value="DUF4087"/>
    <property type="match status" value="1"/>
</dbReference>
<protein>
    <recommendedName>
        <fullName evidence="3">DUF4087 domain-containing protein</fullName>
    </recommendedName>
</protein>
<dbReference type="EMBL" id="CZCU02000130">
    <property type="protein sequence ID" value="VXD16798.1"/>
    <property type="molecule type" value="Genomic_DNA"/>
</dbReference>
<organism evidence="1 2">
    <name type="scientific">Planktothrix serta PCC 8927</name>
    <dbReference type="NCBI Taxonomy" id="671068"/>
    <lineage>
        <taxon>Bacteria</taxon>
        <taxon>Bacillati</taxon>
        <taxon>Cyanobacteriota</taxon>
        <taxon>Cyanophyceae</taxon>
        <taxon>Oscillatoriophycideae</taxon>
        <taxon>Oscillatoriales</taxon>
        <taxon>Microcoleaceae</taxon>
        <taxon>Planktothrix</taxon>
    </lineage>
</organism>